<dbReference type="PANTHER" id="PTHR30386:SF26">
    <property type="entry name" value="TRANSPORT PROTEIN COMB"/>
    <property type="match status" value="1"/>
</dbReference>
<keyword evidence="7" id="KW-1185">Reference proteome</keyword>
<dbReference type="SUPFAM" id="SSF51230">
    <property type="entry name" value="Single hybrid motif"/>
    <property type="match status" value="1"/>
</dbReference>
<reference evidence="6 7" key="1">
    <citation type="submission" date="2020-07" db="EMBL/GenBank/DDBJ databases">
        <title>Thermogemmata thermophila gen. nov., sp. nov., a novel moderate thermophilic planctomycete from a Kamchatka hot spring.</title>
        <authorList>
            <person name="Elcheninov A.G."/>
            <person name="Podosokorskaya O.A."/>
            <person name="Kovaleva O.L."/>
            <person name="Novikov A."/>
            <person name="Bonch-Osmolovskaya E.A."/>
            <person name="Toshchakov S.V."/>
            <person name="Kublanov I.V."/>
        </authorList>
    </citation>
    <scope>NUCLEOTIDE SEQUENCE [LARGE SCALE GENOMIC DNA]</scope>
    <source>
        <strain evidence="6 7">2918</strain>
    </source>
</reference>
<dbReference type="InterPro" id="IPR011053">
    <property type="entry name" value="Single_hybrid_motif"/>
</dbReference>
<dbReference type="RefSeq" id="WP_194538981.1">
    <property type="nucleotide sequence ID" value="NZ_JACEFB010000011.1"/>
</dbReference>
<dbReference type="Gene3D" id="2.40.50.100">
    <property type="match status" value="1"/>
</dbReference>
<keyword evidence="2" id="KW-0812">Transmembrane</keyword>
<keyword evidence="3" id="KW-1133">Transmembrane helix</keyword>
<dbReference type="InterPro" id="IPR050739">
    <property type="entry name" value="MFP"/>
</dbReference>
<keyword evidence="4" id="KW-0472">Membrane</keyword>
<protein>
    <submittedName>
        <fullName evidence="6">Biotin/lipoyl-binding protein</fullName>
    </submittedName>
</protein>
<dbReference type="PRINTS" id="PR01490">
    <property type="entry name" value="RTXTOXIND"/>
</dbReference>
<dbReference type="EMBL" id="JACEFB010000011">
    <property type="protein sequence ID" value="MBA2227154.1"/>
    <property type="molecule type" value="Genomic_DNA"/>
</dbReference>
<dbReference type="Gene3D" id="1.10.287.470">
    <property type="entry name" value="Helix hairpin bin"/>
    <property type="match status" value="1"/>
</dbReference>
<comment type="caution">
    <text evidence="6">The sequence shown here is derived from an EMBL/GenBank/DDBJ whole genome shotgun (WGS) entry which is preliminary data.</text>
</comment>
<evidence type="ECO:0000256" key="1">
    <source>
        <dbReference type="ARBA" id="ARBA00004167"/>
    </source>
</evidence>
<gene>
    <name evidence="6" type="ORF">H0921_13405</name>
</gene>
<keyword evidence="5" id="KW-0175">Coiled coil</keyword>
<evidence type="ECO:0000256" key="3">
    <source>
        <dbReference type="ARBA" id="ARBA00022989"/>
    </source>
</evidence>
<feature type="coiled-coil region" evidence="5">
    <location>
        <begin position="133"/>
        <end position="249"/>
    </location>
</feature>
<evidence type="ECO:0000256" key="2">
    <source>
        <dbReference type="ARBA" id="ARBA00022692"/>
    </source>
</evidence>
<evidence type="ECO:0000256" key="4">
    <source>
        <dbReference type="ARBA" id="ARBA00023136"/>
    </source>
</evidence>
<dbReference type="AlphaFoldDB" id="A0A7V9ACL7"/>
<evidence type="ECO:0000313" key="7">
    <source>
        <dbReference type="Proteomes" id="UP000542342"/>
    </source>
</evidence>
<evidence type="ECO:0000256" key="5">
    <source>
        <dbReference type="SAM" id="Coils"/>
    </source>
</evidence>
<comment type="subcellular location">
    <subcellularLocation>
        <location evidence="1">Membrane</location>
        <topology evidence="1">Single-pass membrane protein</topology>
    </subcellularLocation>
</comment>
<organism evidence="6 7">
    <name type="scientific">Thermogemmata fonticola</name>
    <dbReference type="NCBI Taxonomy" id="2755323"/>
    <lineage>
        <taxon>Bacteria</taxon>
        <taxon>Pseudomonadati</taxon>
        <taxon>Planctomycetota</taxon>
        <taxon>Planctomycetia</taxon>
        <taxon>Gemmatales</taxon>
        <taxon>Gemmataceae</taxon>
        <taxon>Thermogemmata</taxon>
    </lineage>
</organism>
<sequence>MIRSAFRSPIRSAEPDLHLPAIRLSQTPRSVRRLAFGLVLLLFLLLPAAAFVPWTQTVPGRGQTIAFHPARRPQFIVSPIEGRVKKWHVVEGDRVRAGQLLVDLVDNDPLILERLREQELLALQRLTLADGRVKDQESRLQYVQQEREVLLAEAGYRVEQAQAQVLVAQQELERARFDLQREELNYQRTLRLYRSSLGEGKVVSKDELEEAERKRNLAKAQVPLAEARVKLAEKTLAAAEAQREATDKRTAALIQTEEAALKAALSEQAAVRQQYLMVRSQVQRQENQRVYAPVAGVIFRILANAEAGGQLVRPGERLAVLVPDLEDPSKPPIQPAELALLGGLAYSFYDPLTWGEYPAIVAELYIDGNDLPLVHKGAPVLLQFEGWPAVQLASFPQVAAGTFRGEVYLIDPTSDGNGRFRILVAPAAGEEWPAYEYLRQGVRAQGWILLRQVPLGYEVWRVLNGFPLVRELKPAEESASPLGPVQRRGK</sequence>
<accession>A0A7V9ACL7</accession>
<evidence type="ECO:0000313" key="6">
    <source>
        <dbReference type="EMBL" id="MBA2227154.1"/>
    </source>
</evidence>
<dbReference type="PANTHER" id="PTHR30386">
    <property type="entry name" value="MEMBRANE FUSION SUBUNIT OF EMRAB-TOLC MULTIDRUG EFFLUX PUMP"/>
    <property type="match status" value="1"/>
</dbReference>
<name>A0A7V9ACL7_9BACT</name>
<dbReference type="GO" id="GO:0016020">
    <property type="term" value="C:membrane"/>
    <property type="evidence" value="ECO:0007669"/>
    <property type="project" value="UniProtKB-SubCell"/>
</dbReference>
<proteinExistence type="predicted"/>
<dbReference type="Proteomes" id="UP000542342">
    <property type="component" value="Unassembled WGS sequence"/>
</dbReference>